<dbReference type="Pfam" id="PF07690">
    <property type="entry name" value="MFS_1"/>
    <property type="match status" value="1"/>
</dbReference>
<evidence type="ECO:0000313" key="8">
    <source>
        <dbReference type="EMBL" id="MBW7461882.1"/>
    </source>
</evidence>
<dbReference type="InterPro" id="IPR011701">
    <property type="entry name" value="MFS"/>
</dbReference>
<feature type="transmembrane region" description="Helical" evidence="6">
    <location>
        <begin position="35"/>
        <end position="54"/>
    </location>
</feature>
<sequence length="144" mass="15227">LTPTASGYLSLAFMAGAIPMSVLCGFLITRVAYKYLFIVSFILPIAGYLILSRIDVETTVIYILVAFFVLGLGIGVLFGSDNLIVQETVDKEHTGVGVATVQLFQSLGATLGFSIFGSMLSRHIHDGIAGMSNQFPAGSAASIM</sequence>
<name>A0ABS7CLT3_9BACL</name>
<dbReference type="PANTHER" id="PTHR23501:SF191">
    <property type="entry name" value="VACUOLAR BASIC AMINO ACID TRANSPORTER 4"/>
    <property type="match status" value="1"/>
</dbReference>
<dbReference type="SUPFAM" id="SSF103473">
    <property type="entry name" value="MFS general substrate transporter"/>
    <property type="match status" value="1"/>
</dbReference>
<dbReference type="InterPro" id="IPR020846">
    <property type="entry name" value="MFS_dom"/>
</dbReference>
<evidence type="ECO:0000256" key="4">
    <source>
        <dbReference type="ARBA" id="ARBA00022989"/>
    </source>
</evidence>
<dbReference type="InterPro" id="IPR036259">
    <property type="entry name" value="MFS_trans_sf"/>
</dbReference>
<proteinExistence type="predicted"/>
<evidence type="ECO:0000313" key="9">
    <source>
        <dbReference type="Proteomes" id="UP001519887"/>
    </source>
</evidence>
<dbReference type="Proteomes" id="UP001519887">
    <property type="component" value="Unassembled WGS sequence"/>
</dbReference>
<keyword evidence="2" id="KW-0813">Transport</keyword>
<keyword evidence="4 6" id="KW-1133">Transmembrane helix</keyword>
<feature type="transmembrane region" description="Helical" evidence="6">
    <location>
        <begin position="6"/>
        <end position="28"/>
    </location>
</feature>
<keyword evidence="9" id="KW-1185">Reference proteome</keyword>
<evidence type="ECO:0000256" key="5">
    <source>
        <dbReference type="ARBA" id="ARBA00023136"/>
    </source>
</evidence>
<reference evidence="8 9" key="1">
    <citation type="submission" date="2021-07" db="EMBL/GenBank/DDBJ databases">
        <title>Paenibacillus radiodurans sp. nov., isolated from the southeastern edge of Tengger Desert.</title>
        <authorList>
            <person name="Zhang G."/>
        </authorList>
    </citation>
    <scope>NUCLEOTIDE SEQUENCE [LARGE SCALE GENOMIC DNA]</scope>
    <source>
        <strain evidence="8 9">CCM 7311</strain>
    </source>
</reference>
<protein>
    <submittedName>
        <fullName evidence="8">MFS transporter</fullName>
    </submittedName>
</protein>
<feature type="non-terminal residue" evidence="8">
    <location>
        <position position="144"/>
    </location>
</feature>
<evidence type="ECO:0000256" key="2">
    <source>
        <dbReference type="ARBA" id="ARBA00022448"/>
    </source>
</evidence>
<keyword evidence="3 6" id="KW-0812">Transmembrane</keyword>
<dbReference type="PROSITE" id="PS50850">
    <property type="entry name" value="MFS"/>
    <property type="match status" value="1"/>
</dbReference>
<feature type="non-terminal residue" evidence="8">
    <location>
        <position position="1"/>
    </location>
</feature>
<accession>A0ABS7CLT3</accession>
<evidence type="ECO:0000259" key="7">
    <source>
        <dbReference type="PROSITE" id="PS50850"/>
    </source>
</evidence>
<gene>
    <name evidence="8" type="ORF">K0U00_48310</name>
</gene>
<dbReference type="EMBL" id="JAHZIK010003368">
    <property type="protein sequence ID" value="MBW7461882.1"/>
    <property type="molecule type" value="Genomic_DNA"/>
</dbReference>
<comment type="subcellular location">
    <subcellularLocation>
        <location evidence="1">Cell membrane</location>
        <topology evidence="1">Multi-pass membrane protein</topology>
    </subcellularLocation>
</comment>
<feature type="domain" description="Major facilitator superfamily (MFS) profile" evidence="7">
    <location>
        <begin position="1"/>
        <end position="144"/>
    </location>
</feature>
<feature type="transmembrane region" description="Helical" evidence="6">
    <location>
        <begin position="60"/>
        <end position="78"/>
    </location>
</feature>
<dbReference type="Gene3D" id="1.20.1250.20">
    <property type="entry name" value="MFS general substrate transporter like domains"/>
    <property type="match status" value="1"/>
</dbReference>
<evidence type="ECO:0000256" key="1">
    <source>
        <dbReference type="ARBA" id="ARBA00004651"/>
    </source>
</evidence>
<dbReference type="PANTHER" id="PTHR23501">
    <property type="entry name" value="MAJOR FACILITATOR SUPERFAMILY"/>
    <property type="match status" value="1"/>
</dbReference>
<keyword evidence="5 6" id="KW-0472">Membrane</keyword>
<evidence type="ECO:0000256" key="3">
    <source>
        <dbReference type="ARBA" id="ARBA00022692"/>
    </source>
</evidence>
<organism evidence="8 9">
    <name type="scientific">Paenibacillus sepulcri</name>
    <dbReference type="NCBI Taxonomy" id="359917"/>
    <lineage>
        <taxon>Bacteria</taxon>
        <taxon>Bacillati</taxon>
        <taxon>Bacillota</taxon>
        <taxon>Bacilli</taxon>
        <taxon>Bacillales</taxon>
        <taxon>Paenibacillaceae</taxon>
        <taxon>Paenibacillus</taxon>
    </lineage>
</organism>
<comment type="caution">
    <text evidence="8">The sequence shown here is derived from an EMBL/GenBank/DDBJ whole genome shotgun (WGS) entry which is preliminary data.</text>
</comment>
<evidence type="ECO:0000256" key="6">
    <source>
        <dbReference type="SAM" id="Phobius"/>
    </source>
</evidence>